<evidence type="ECO:0000313" key="13">
    <source>
        <dbReference type="EMBL" id="CAK8684244.1"/>
    </source>
</evidence>
<keyword evidence="6" id="KW-0418">Kinase</keyword>
<dbReference type="EMBL" id="CAWYQH010000097">
    <property type="protein sequence ID" value="CAK8684244.1"/>
    <property type="molecule type" value="Genomic_DNA"/>
</dbReference>
<dbReference type="Gene3D" id="3.40.50.300">
    <property type="entry name" value="P-loop containing nucleotide triphosphate hydrolases"/>
    <property type="match status" value="1"/>
</dbReference>
<comment type="caution">
    <text evidence="13">The sequence shown here is derived from an EMBL/GenBank/DDBJ whole genome shotgun (WGS) entry which is preliminary data.</text>
</comment>
<feature type="domain" description="NOL9 N-terminal" evidence="11">
    <location>
        <begin position="127"/>
        <end position="190"/>
    </location>
</feature>
<sequence>MGRKTVATKKKNLFERKRCKTLCKLKPKSFGISEQKSKNKRSLKEKRKKLNQTSLYDVDRELEESSEITEDSSCAFDDALKDDFTETSCDERMNDVKYSSAQESFALPKGCKVFPIDPITSSLSTVLLAIPDGVEHIKLYGKARIAALHGTCKVNGYIVKPRRELLNIYAPVTHAALVLHLLSDAAERIPGSEILALYKINISTLEETLQEFKVVLVLQHLPDNLQPSSYPGYKDLYKSRQSDATSAEELCEGCWACETSRHFKEYDCYMEASKRVMDFGQISGSYSRNQSQYPVVMTTGGKNVGKSTFNRYLINCLLNRYPHVYFLECDIGQTEFTPSGIVAVNRIDSSSPLMGPPFTHQWKPKHMCYFGGTTPSGDPDRYMDCIQFAIASLYDDLGGALDGPLVINTMGWVRALGLQLLMDTIRMAAPTHIIQFFSQLESRNCAPLTSGYLTNAEGWLSGKTSNQTFELLSLNVNTEITSGKKYVASDFRNLAMLSQLMNITRNCLTRDGQEKHSLLQDLRNVRPYCIRLDSLLLCNSTDSPIKRKYAFAVLNAAVIGLCAVSDDVFVNLKQTSDNSLLPAPPTFPCLGLGLVRGVDPESGMICIVTDLALGLLERVNCVVFGNYSFLEPLMLQYSKMSAGYRPPYVTRNFPYETIGAGMYRVHRKFNKLSQDGKE</sequence>
<organism evidence="13 14">
    <name type="scientific">Clavelina lepadiformis</name>
    <name type="common">Light-bulb sea squirt</name>
    <name type="synonym">Ascidia lepadiformis</name>
    <dbReference type="NCBI Taxonomy" id="159417"/>
    <lineage>
        <taxon>Eukaryota</taxon>
        <taxon>Metazoa</taxon>
        <taxon>Chordata</taxon>
        <taxon>Tunicata</taxon>
        <taxon>Ascidiacea</taxon>
        <taxon>Aplousobranchia</taxon>
        <taxon>Clavelinidae</taxon>
        <taxon>Clavelina</taxon>
    </lineage>
</organism>
<gene>
    <name evidence="13" type="ORF">CVLEPA_LOCUS15234</name>
</gene>
<evidence type="ECO:0000256" key="3">
    <source>
        <dbReference type="ARBA" id="ARBA00022552"/>
    </source>
</evidence>
<evidence type="ECO:0000313" key="14">
    <source>
        <dbReference type="Proteomes" id="UP001642483"/>
    </source>
</evidence>
<evidence type="ECO:0000256" key="8">
    <source>
        <dbReference type="ARBA" id="ARBA00023242"/>
    </source>
</evidence>
<comment type="similarity">
    <text evidence="2">Belongs to the Clp1 family. NOL9/GRC3 subfamily.</text>
</comment>
<name>A0ABP0G0A2_CLALP</name>
<keyword evidence="3" id="KW-0698">rRNA processing</keyword>
<evidence type="ECO:0000259" key="10">
    <source>
        <dbReference type="Pfam" id="PF16575"/>
    </source>
</evidence>
<keyword evidence="5" id="KW-0547">Nucleotide-binding</keyword>
<keyword evidence="8" id="KW-0539">Nucleus</keyword>
<dbReference type="InterPro" id="IPR057570">
    <property type="entry name" value="NOL9_C"/>
</dbReference>
<feature type="domain" description="Clp1 P-loop" evidence="10">
    <location>
        <begin position="300"/>
        <end position="436"/>
    </location>
</feature>
<dbReference type="InterPro" id="IPR045116">
    <property type="entry name" value="Clp1/Grc3"/>
</dbReference>
<protein>
    <recommendedName>
        <fullName evidence="9">Polynucleotide 5'-hydroxyl-kinase NOL9</fullName>
    </recommendedName>
</protein>
<dbReference type="Pfam" id="PF16575">
    <property type="entry name" value="CLP1_P"/>
    <property type="match status" value="1"/>
</dbReference>
<reference evidence="13 14" key="1">
    <citation type="submission" date="2024-02" db="EMBL/GenBank/DDBJ databases">
        <authorList>
            <person name="Daric V."/>
            <person name="Darras S."/>
        </authorList>
    </citation>
    <scope>NUCLEOTIDE SEQUENCE [LARGE SCALE GENOMIC DNA]</scope>
</reference>
<accession>A0ABP0G0A2</accession>
<evidence type="ECO:0000256" key="7">
    <source>
        <dbReference type="ARBA" id="ARBA00022840"/>
    </source>
</evidence>
<evidence type="ECO:0000256" key="6">
    <source>
        <dbReference type="ARBA" id="ARBA00022777"/>
    </source>
</evidence>
<evidence type="ECO:0000256" key="4">
    <source>
        <dbReference type="ARBA" id="ARBA00022679"/>
    </source>
</evidence>
<dbReference type="Pfam" id="PF24419">
    <property type="entry name" value="Cupin_NOL9"/>
    <property type="match status" value="1"/>
</dbReference>
<dbReference type="Pfam" id="PF25467">
    <property type="entry name" value="NOL9_C"/>
    <property type="match status" value="1"/>
</dbReference>
<dbReference type="InterPro" id="IPR057573">
    <property type="entry name" value="NOL9_N"/>
</dbReference>
<evidence type="ECO:0000256" key="1">
    <source>
        <dbReference type="ARBA" id="ARBA00004604"/>
    </source>
</evidence>
<evidence type="ECO:0000256" key="2">
    <source>
        <dbReference type="ARBA" id="ARBA00011003"/>
    </source>
</evidence>
<keyword evidence="14" id="KW-1185">Reference proteome</keyword>
<feature type="domain" description="NOL9 C-terminal" evidence="12">
    <location>
        <begin position="524"/>
        <end position="628"/>
    </location>
</feature>
<dbReference type="Proteomes" id="UP001642483">
    <property type="component" value="Unassembled WGS sequence"/>
</dbReference>
<evidence type="ECO:0000256" key="9">
    <source>
        <dbReference type="ARBA" id="ARBA00071212"/>
    </source>
</evidence>
<comment type="subcellular location">
    <subcellularLocation>
        <location evidence="1">Nucleus</location>
        <location evidence="1">Nucleolus</location>
    </subcellularLocation>
</comment>
<keyword evidence="4" id="KW-0808">Transferase</keyword>
<evidence type="ECO:0000256" key="5">
    <source>
        <dbReference type="ARBA" id="ARBA00022741"/>
    </source>
</evidence>
<proteinExistence type="inferred from homology"/>
<dbReference type="PANTHER" id="PTHR12755:SF3">
    <property type="entry name" value="POLYNUCLEOTIDE 5'-HYDROXYL-KINASE NOL9"/>
    <property type="match status" value="1"/>
</dbReference>
<evidence type="ECO:0000259" key="12">
    <source>
        <dbReference type="Pfam" id="PF25467"/>
    </source>
</evidence>
<evidence type="ECO:0000259" key="11">
    <source>
        <dbReference type="Pfam" id="PF24419"/>
    </source>
</evidence>
<dbReference type="InterPro" id="IPR027417">
    <property type="entry name" value="P-loop_NTPase"/>
</dbReference>
<keyword evidence="7" id="KW-0067">ATP-binding</keyword>
<dbReference type="InterPro" id="IPR032319">
    <property type="entry name" value="CLP1_P"/>
</dbReference>
<dbReference type="PANTHER" id="PTHR12755">
    <property type="entry name" value="CLEAVAGE/POLYADENYLATION FACTOR IA SUBUNIT CLP1P"/>
    <property type="match status" value="1"/>
</dbReference>